<accession>A0AAD7CRB1</accession>
<name>A0AAD7CRB1_MYCRO</name>
<reference evidence="2" key="1">
    <citation type="submission" date="2023-03" db="EMBL/GenBank/DDBJ databases">
        <title>Massive genome expansion in bonnet fungi (Mycena s.s.) driven by repeated elements and novel gene families across ecological guilds.</title>
        <authorList>
            <consortium name="Lawrence Berkeley National Laboratory"/>
            <person name="Harder C.B."/>
            <person name="Miyauchi S."/>
            <person name="Viragh M."/>
            <person name="Kuo A."/>
            <person name="Thoen E."/>
            <person name="Andreopoulos B."/>
            <person name="Lu D."/>
            <person name="Skrede I."/>
            <person name="Drula E."/>
            <person name="Henrissat B."/>
            <person name="Morin E."/>
            <person name="Kohler A."/>
            <person name="Barry K."/>
            <person name="LaButti K."/>
            <person name="Morin E."/>
            <person name="Salamov A."/>
            <person name="Lipzen A."/>
            <person name="Mereny Z."/>
            <person name="Hegedus B."/>
            <person name="Baldrian P."/>
            <person name="Stursova M."/>
            <person name="Weitz H."/>
            <person name="Taylor A."/>
            <person name="Grigoriev I.V."/>
            <person name="Nagy L.G."/>
            <person name="Martin F."/>
            <person name="Kauserud H."/>
        </authorList>
    </citation>
    <scope>NUCLEOTIDE SEQUENCE</scope>
    <source>
        <strain evidence="2">CBHHK067</strain>
    </source>
</reference>
<feature type="region of interest" description="Disordered" evidence="1">
    <location>
        <begin position="352"/>
        <end position="387"/>
    </location>
</feature>
<dbReference type="AlphaFoldDB" id="A0AAD7CRB1"/>
<keyword evidence="3" id="KW-1185">Reference proteome</keyword>
<gene>
    <name evidence="2" type="ORF">B0H17DRAFT_1145341</name>
</gene>
<evidence type="ECO:0000313" key="2">
    <source>
        <dbReference type="EMBL" id="KAJ7659467.1"/>
    </source>
</evidence>
<comment type="caution">
    <text evidence="2">The sequence shown here is derived from an EMBL/GenBank/DDBJ whole genome shotgun (WGS) entry which is preliminary data.</text>
</comment>
<protein>
    <submittedName>
        <fullName evidence="2">Uncharacterized protein</fullName>
    </submittedName>
</protein>
<dbReference type="Proteomes" id="UP001221757">
    <property type="component" value="Unassembled WGS sequence"/>
</dbReference>
<dbReference type="EMBL" id="JARKIE010000270">
    <property type="protein sequence ID" value="KAJ7659467.1"/>
    <property type="molecule type" value="Genomic_DNA"/>
</dbReference>
<evidence type="ECO:0000313" key="3">
    <source>
        <dbReference type="Proteomes" id="UP001221757"/>
    </source>
</evidence>
<proteinExistence type="predicted"/>
<sequence length="514" mass="55926">MIGDHDYVVFGSRLRPKKVQSSLSQEKFSIIPGSVSTVPGLGAVMVKVWVLGNRDQNRRQEASGSLITYRQRHEPAYLYLLALQRCSVASWDLPLLSDADPALDAIESSTRRCLATHGHSPSSSSLGLGERTARAPVKLPVWEQIEHVRAEKDGQRPRAAVRKTLKLPVQALLCHMHSEKCVMVQTRRYRLLYFRECVGAFPRLLSLHSARLLPPTSAQQATVNTTSRRDLRAPHTRCVCGKDPGCTIPSAKCTGTCALLRPDVARAHWENAAEGSIRTAGTNPRFALRTLLLANRRCIVVQCTCPSPTRARAVRQDWFPRIRAAFANQQSSPVARQNVGAALPPADAAAVGALARPRQPTPPSPMSPLTRRSSPHSCSRPPPMRLPRAPVLARVRAAVPAPPALEPPEPGPRAHEQLQQTELRMRSGSIIHPDMMRAVGSGLGAGLGSLPLNGRASGGTLDFGRRRRWDGFADADGTARARTMRSVPAVVRALGPGERGIYRARHSAVALPNP</sequence>
<evidence type="ECO:0000256" key="1">
    <source>
        <dbReference type="SAM" id="MobiDB-lite"/>
    </source>
</evidence>
<organism evidence="2 3">
    <name type="scientific">Mycena rosella</name>
    <name type="common">Pink bonnet</name>
    <name type="synonym">Agaricus rosellus</name>
    <dbReference type="NCBI Taxonomy" id="1033263"/>
    <lineage>
        <taxon>Eukaryota</taxon>
        <taxon>Fungi</taxon>
        <taxon>Dikarya</taxon>
        <taxon>Basidiomycota</taxon>
        <taxon>Agaricomycotina</taxon>
        <taxon>Agaricomycetes</taxon>
        <taxon>Agaricomycetidae</taxon>
        <taxon>Agaricales</taxon>
        <taxon>Marasmiineae</taxon>
        <taxon>Mycenaceae</taxon>
        <taxon>Mycena</taxon>
    </lineage>
</organism>
<feature type="compositionally biased region" description="Low complexity" evidence="1">
    <location>
        <begin position="367"/>
        <end position="379"/>
    </location>
</feature>